<evidence type="ECO:0000313" key="2">
    <source>
        <dbReference type="EMBL" id="TFK11317.1"/>
    </source>
</evidence>
<proteinExistence type="predicted"/>
<evidence type="ECO:0000313" key="3">
    <source>
        <dbReference type="Proteomes" id="UP000297703"/>
    </source>
</evidence>
<reference evidence="2 3" key="1">
    <citation type="submission" date="2019-04" db="EMBL/GenBank/DDBJ databases">
        <title>Draft genome of the big-headed turtle Platysternon megacephalum.</title>
        <authorList>
            <person name="Gong S."/>
        </authorList>
    </citation>
    <scope>NUCLEOTIDE SEQUENCE [LARGE SCALE GENOMIC DNA]</scope>
    <source>
        <strain evidence="2">DO16091913</strain>
        <tissue evidence="2">Muscle</tissue>
    </source>
</reference>
<keyword evidence="1" id="KW-0732">Signal</keyword>
<dbReference type="Proteomes" id="UP000297703">
    <property type="component" value="Unassembled WGS sequence"/>
</dbReference>
<feature type="chain" id="PRO_5020026603" evidence="1">
    <location>
        <begin position="19"/>
        <end position="179"/>
    </location>
</feature>
<evidence type="ECO:0000256" key="1">
    <source>
        <dbReference type="SAM" id="SignalP"/>
    </source>
</evidence>
<dbReference type="AlphaFoldDB" id="A0A4D9EKK2"/>
<dbReference type="EMBL" id="QXTE01000034">
    <property type="protein sequence ID" value="TFK11317.1"/>
    <property type="molecule type" value="Genomic_DNA"/>
</dbReference>
<organism evidence="2 3">
    <name type="scientific">Platysternon megacephalum</name>
    <name type="common">big-headed turtle</name>
    <dbReference type="NCBI Taxonomy" id="55544"/>
    <lineage>
        <taxon>Eukaryota</taxon>
        <taxon>Metazoa</taxon>
        <taxon>Chordata</taxon>
        <taxon>Craniata</taxon>
        <taxon>Vertebrata</taxon>
        <taxon>Euteleostomi</taxon>
        <taxon>Archelosauria</taxon>
        <taxon>Testudinata</taxon>
        <taxon>Testudines</taxon>
        <taxon>Cryptodira</taxon>
        <taxon>Durocryptodira</taxon>
        <taxon>Testudinoidea</taxon>
        <taxon>Platysternidae</taxon>
        <taxon>Platysternon</taxon>
    </lineage>
</organism>
<keyword evidence="3" id="KW-1185">Reference proteome</keyword>
<sequence length="179" mass="20311">MATVKKTLLLLFPFSCDSHKVFQNSKHEYRSFSSQSYNLLNLLAFNDILHHWWHLLGCSHLRPKHSPMLCSMEKSRTTERSQEVGCGSSEVGIDIVFLPPPFNCFWPFCNMRGQLCTARGMWPPKVGNILHSSSTHKMQHSSSNSSSTSFSQMGHKWALCKEPANISILNWQTGVLTLV</sequence>
<accession>A0A4D9EKK2</accession>
<protein>
    <submittedName>
        <fullName evidence="2">Insulin-like growth factor 2 mRNA-binding protein 1</fullName>
    </submittedName>
</protein>
<gene>
    <name evidence="2" type="ORF">DR999_PMT05545</name>
</gene>
<comment type="caution">
    <text evidence="2">The sequence shown here is derived from an EMBL/GenBank/DDBJ whole genome shotgun (WGS) entry which is preliminary data.</text>
</comment>
<reference evidence="2 3" key="2">
    <citation type="submission" date="2019-04" db="EMBL/GenBank/DDBJ databases">
        <title>The genome sequence of big-headed turtle.</title>
        <authorList>
            <person name="Gong S."/>
        </authorList>
    </citation>
    <scope>NUCLEOTIDE SEQUENCE [LARGE SCALE GENOMIC DNA]</scope>
    <source>
        <strain evidence="2">DO16091913</strain>
        <tissue evidence="2">Muscle</tissue>
    </source>
</reference>
<name>A0A4D9EKK2_9SAUR</name>
<feature type="signal peptide" evidence="1">
    <location>
        <begin position="1"/>
        <end position="18"/>
    </location>
</feature>